<dbReference type="SUPFAM" id="SSF88946">
    <property type="entry name" value="Sigma2 domain of RNA polymerase sigma factors"/>
    <property type="match status" value="1"/>
</dbReference>
<evidence type="ECO:0000313" key="10">
    <source>
        <dbReference type="Proteomes" id="UP001519921"/>
    </source>
</evidence>
<accession>A0ABS7AS18</accession>
<comment type="caution">
    <text evidence="9">The sequence shown here is derived from an EMBL/GenBank/DDBJ whole genome shotgun (WGS) entry which is preliminary data.</text>
</comment>
<dbReference type="NCBIfam" id="TIGR02937">
    <property type="entry name" value="sigma70-ECF"/>
    <property type="match status" value="1"/>
</dbReference>
<evidence type="ECO:0000256" key="4">
    <source>
        <dbReference type="ARBA" id="ARBA00023125"/>
    </source>
</evidence>
<dbReference type="Pfam" id="PF04542">
    <property type="entry name" value="Sigma70_r2"/>
    <property type="match status" value="1"/>
</dbReference>
<organism evidence="9 10">
    <name type="scientific">Clostridium weizhouense</name>
    <dbReference type="NCBI Taxonomy" id="2859781"/>
    <lineage>
        <taxon>Bacteria</taxon>
        <taxon>Bacillati</taxon>
        <taxon>Bacillota</taxon>
        <taxon>Clostridia</taxon>
        <taxon>Eubacteriales</taxon>
        <taxon>Clostridiaceae</taxon>
        <taxon>Clostridium</taxon>
    </lineage>
</organism>
<dbReference type="RefSeq" id="WP_219780332.1">
    <property type="nucleotide sequence ID" value="NZ_JAHXPT010000010.1"/>
</dbReference>
<keyword evidence="3 6" id="KW-0731">Sigma factor</keyword>
<dbReference type="EMBL" id="JAHXPT010000010">
    <property type="protein sequence ID" value="MBW6410863.1"/>
    <property type="molecule type" value="Genomic_DNA"/>
</dbReference>
<evidence type="ECO:0000256" key="2">
    <source>
        <dbReference type="ARBA" id="ARBA00023015"/>
    </source>
</evidence>
<dbReference type="Gene3D" id="1.10.10.10">
    <property type="entry name" value="Winged helix-like DNA-binding domain superfamily/Winged helix DNA-binding domain"/>
    <property type="match status" value="1"/>
</dbReference>
<sequence>MDIETIINTYGKYVFNYAVKLSCNPSVAEDLAQETFINAWQKINTLEDTNAIKAWLRKICFNNFLMKERKNKNYSELLYEDIKLLENEGESLRDIIPKPEEEVIVEETIRELQNGCFLAMVRRLTLHQRIAFSLIDMFGLSLDEVSEIIGISQSATKGLRYRAHMNLDSFFSNHCNLLNVNNPCSCKAWIEFSKNRDNLQKEANKHKLIEKLDYTKSNYTFNNEVRSKINFLYKSMPDRKPLKEWYEEVINVINKIPQVIPKKSQTD</sequence>
<dbReference type="PANTHER" id="PTHR43133:SF8">
    <property type="entry name" value="RNA POLYMERASE SIGMA FACTOR HI_1459-RELATED"/>
    <property type="match status" value="1"/>
</dbReference>
<evidence type="ECO:0000256" key="6">
    <source>
        <dbReference type="RuleBase" id="RU000716"/>
    </source>
</evidence>
<dbReference type="SUPFAM" id="SSF88659">
    <property type="entry name" value="Sigma3 and sigma4 domains of RNA polymerase sigma factors"/>
    <property type="match status" value="1"/>
</dbReference>
<evidence type="ECO:0000256" key="3">
    <source>
        <dbReference type="ARBA" id="ARBA00023082"/>
    </source>
</evidence>
<dbReference type="InterPro" id="IPR014284">
    <property type="entry name" value="RNA_pol_sigma-70_dom"/>
</dbReference>
<feature type="domain" description="RNA polymerase sigma factor 70 region 4 type 2" evidence="8">
    <location>
        <begin position="116"/>
        <end position="163"/>
    </location>
</feature>
<dbReference type="InterPro" id="IPR007627">
    <property type="entry name" value="RNA_pol_sigma70_r2"/>
</dbReference>
<keyword evidence="2 6" id="KW-0805">Transcription regulation</keyword>
<reference evidence="9 10" key="1">
    <citation type="submission" date="2021-07" db="EMBL/GenBank/DDBJ databases">
        <title>Clostridium weizhouense sp. nov., an anaerobic bacterium isolated from activated sludge of Petroleum wastewater.</title>
        <authorList>
            <person name="Li Q."/>
        </authorList>
    </citation>
    <scope>NUCLEOTIDE SEQUENCE [LARGE SCALE GENOMIC DNA]</scope>
    <source>
        <strain evidence="9 10">YB-6</strain>
    </source>
</reference>
<evidence type="ECO:0000256" key="1">
    <source>
        <dbReference type="ARBA" id="ARBA00010641"/>
    </source>
</evidence>
<dbReference type="PANTHER" id="PTHR43133">
    <property type="entry name" value="RNA POLYMERASE ECF-TYPE SIGMA FACTO"/>
    <property type="match status" value="1"/>
</dbReference>
<dbReference type="InterPro" id="IPR000838">
    <property type="entry name" value="RNA_pol_sigma70_ECF_CS"/>
</dbReference>
<name>A0ABS7AS18_9CLOT</name>
<evidence type="ECO:0000256" key="5">
    <source>
        <dbReference type="ARBA" id="ARBA00023163"/>
    </source>
</evidence>
<dbReference type="InterPro" id="IPR013325">
    <property type="entry name" value="RNA_pol_sigma_r2"/>
</dbReference>
<evidence type="ECO:0000259" key="8">
    <source>
        <dbReference type="Pfam" id="PF08281"/>
    </source>
</evidence>
<dbReference type="InterPro" id="IPR013249">
    <property type="entry name" value="RNA_pol_sigma70_r4_t2"/>
</dbReference>
<dbReference type="Gene3D" id="1.10.1740.10">
    <property type="match status" value="1"/>
</dbReference>
<dbReference type="Proteomes" id="UP001519921">
    <property type="component" value="Unassembled WGS sequence"/>
</dbReference>
<proteinExistence type="inferred from homology"/>
<dbReference type="Pfam" id="PF08281">
    <property type="entry name" value="Sigma70_r4_2"/>
    <property type="match status" value="1"/>
</dbReference>
<evidence type="ECO:0000259" key="7">
    <source>
        <dbReference type="Pfam" id="PF04542"/>
    </source>
</evidence>
<evidence type="ECO:0000313" key="9">
    <source>
        <dbReference type="EMBL" id="MBW6410863.1"/>
    </source>
</evidence>
<dbReference type="InterPro" id="IPR036388">
    <property type="entry name" value="WH-like_DNA-bd_sf"/>
</dbReference>
<dbReference type="PROSITE" id="PS01063">
    <property type="entry name" value="SIGMA70_ECF"/>
    <property type="match status" value="1"/>
</dbReference>
<comment type="similarity">
    <text evidence="1 6">Belongs to the sigma-70 factor family. ECF subfamily.</text>
</comment>
<feature type="domain" description="RNA polymerase sigma-70 region 2" evidence="7">
    <location>
        <begin position="7"/>
        <end position="71"/>
    </location>
</feature>
<protein>
    <recommendedName>
        <fullName evidence="6">RNA polymerase sigma factor</fullName>
    </recommendedName>
</protein>
<gene>
    <name evidence="9" type="ORF">KYD98_12230</name>
</gene>
<keyword evidence="10" id="KW-1185">Reference proteome</keyword>
<keyword evidence="5 6" id="KW-0804">Transcription</keyword>
<dbReference type="InterPro" id="IPR039425">
    <property type="entry name" value="RNA_pol_sigma-70-like"/>
</dbReference>
<keyword evidence="4 6" id="KW-0238">DNA-binding</keyword>
<dbReference type="InterPro" id="IPR013324">
    <property type="entry name" value="RNA_pol_sigma_r3/r4-like"/>
</dbReference>